<dbReference type="Pfam" id="PF18895">
    <property type="entry name" value="T4SS_pilin"/>
    <property type="match status" value="1"/>
</dbReference>
<dbReference type="InterPro" id="IPR043993">
    <property type="entry name" value="T4SS_pilin"/>
</dbReference>
<keyword evidence="1" id="KW-1133">Transmembrane helix</keyword>
<evidence type="ECO:0000256" key="1">
    <source>
        <dbReference type="SAM" id="Phobius"/>
    </source>
</evidence>
<dbReference type="AlphaFoldDB" id="A0A1F7TMV7"/>
<keyword evidence="1" id="KW-0812">Transmembrane</keyword>
<keyword evidence="1" id="KW-0472">Membrane</keyword>
<feature type="transmembrane region" description="Helical" evidence="1">
    <location>
        <begin position="137"/>
        <end position="159"/>
    </location>
</feature>
<sequence>MPRRLIIVFVLAFVVIPLSVSAQETCTCYCAGPDGAQEVGSTKPEACAGACKQKGETQVMCGFGTQSPAASPICYTKSECEGQKDEKDRQAARWVGQARDCIGGQGYCTPIRYADIELSFKLGEVEKVSDLAQYIQLGYTLLLGVATTVAIVMVMVGGIQYVIGAGAPEQLMKAKNRIKNAVIGLALLMGAYVILFTVNPQLVKLEVPSLPMVKEVKLSTIHYLCGDYRTKDECLADARRVGGADGCIWEADVGGPALCGAKAAIGKNGFPCGQGCGPGLQCVHSIPFGGGSAQDVCSDYKNGSPCAESIECLENNSECRQSRCQPMTGVAEGKPCQEGSECMSGICDAITDICLSGNETTRCALASGGGDDDKCLPDYWCPDDSGAHCERDLDNGEACERDEQCLSENCADNPGIGTGDSCQ</sequence>
<proteinExistence type="predicted"/>
<feature type="transmembrane region" description="Helical" evidence="1">
    <location>
        <begin position="180"/>
        <end position="198"/>
    </location>
</feature>
<evidence type="ECO:0000313" key="3">
    <source>
        <dbReference type="EMBL" id="OGL66948.1"/>
    </source>
</evidence>
<dbReference type="STRING" id="1802385.A2856_00400"/>
<evidence type="ECO:0008006" key="5">
    <source>
        <dbReference type="Google" id="ProtNLM"/>
    </source>
</evidence>
<evidence type="ECO:0000313" key="4">
    <source>
        <dbReference type="Proteomes" id="UP000177885"/>
    </source>
</evidence>
<comment type="caution">
    <text evidence="3">The sequence shown here is derived from an EMBL/GenBank/DDBJ whole genome shotgun (WGS) entry which is preliminary data.</text>
</comment>
<feature type="signal peptide" evidence="2">
    <location>
        <begin position="1"/>
        <end position="22"/>
    </location>
</feature>
<reference evidence="3 4" key="1">
    <citation type="journal article" date="2016" name="Nat. Commun.">
        <title>Thousands of microbial genomes shed light on interconnected biogeochemical processes in an aquifer system.</title>
        <authorList>
            <person name="Anantharaman K."/>
            <person name="Brown C.T."/>
            <person name="Hug L.A."/>
            <person name="Sharon I."/>
            <person name="Castelle C.J."/>
            <person name="Probst A.J."/>
            <person name="Thomas B.C."/>
            <person name="Singh A."/>
            <person name="Wilkins M.J."/>
            <person name="Karaoz U."/>
            <person name="Brodie E.L."/>
            <person name="Williams K.H."/>
            <person name="Hubbard S.S."/>
            <person name="Banfield J.F."/>
        </authorList>
    </citation>
    <scope>NUCLEOTIDE SEQUENCE [LARGE SCALE GENOMIC DNA]</scope>
</reference>
<name>A0A1F7TMV7_9BACT</name>
<accession>A0A1F7TMV7</accession>
<dbReference type="EMBL" id="MGDT01000004">
    <property type="protein sequence ID" value="OGL66948.1"/>
    <property type="molecule type" value="Genomic_DNA"/>
</dbReference>
<feature type="chain" id="PRO_5009532863" description="Dickkopf N-terminal cysteine-rich domain-containing protein" evidence="2">
    <location>
        <begin position="23"/>
        <end position="423"/>
    </location>
</feature>
<organism evidence="3 4">
    <name type="scientific">Candidatus Uhrbacteria bacterium RIFCSPHIGHO2_01_FULL_63_20</name>
    <dbReference type="NCBI Taxonomy" id="1802385"/>
    <lineage>
        <taxon>Bacteria</taxon>
        <taxon>Candidatus Uhriibacteriota</taxon>
    </lineage>
</organism>
<protein>
    <recommendedName>
        <fullName evidence="5">Dickkopf N-terminal cysteine-rich domain-containing protein</fullName>
    </recommendedName>
</protein>
<dbReference type="Proteomes" id="UP000177885">
    <property type="component" value="Unassembled WGS sequence"/>
</dbReference>
<evidence type="ECO:0000256" key="2">
    <source>
        <dbReference type="SAM" id="SignalP"/>
    </source>
</evidence>
<gene>
    <name evidence="3" type="ORF">A2856_00400</name>
</gene>
<keyword evidence="2" id="KW-0732">Signal</keyword>